<dbReference type="EMBL" id="MHOL01000003">
    <property type="protein sequence ID" value="OGZ63339.1"/>
    <property type="molecule type" value="Genomic_DNA"/>
</dbReference>
<organism evidence="2 3">
    <name type="scientific">Candidatus Staskawiczbacteria bacterium RIFCSPHIGHO2_01_FULL_34_27</name>
    <dbReference type="NCBI Taxonomy" id="1802199"/>
    <lineage>
        <taxon>Bacteria</taxon>
        <taxon>Candidatus Staskawicziibacteriota</taxon>
    </lineage>
</organism>
<name>A0A1G2HLQ4_9BACT</name>
<comment type="caution">
    <text evidence="2">The sequence shown here is derived from an EMBL/GenBank/DDBJ whole genome shotgun (WGS) entry which is preliminary data.</text>
</comment>
<keyword evidence="1" id="KW-0472">Membrane</keyword>
<evidence type="ECO:0000256" key="1">
    <source>
        <dbReference type="SAM" id="Phobius"/>
    </source>
</evidence>
<gene>
    <name evidence="2" type="ORF">A2639_00205</name>
</gene>
<dbReference type="AlphaFoldDB" id="A0A1G2HLQ4"/>
<evidence type="ECO:0000313" key="2">
    <source>
        <dbReference type="EMBL" id="OGZ63339.1"/>
    </source>
</evidence>
<protein>
    <submittedName>
        <fullName evidence="2">Uncharacterized protein</fullName>
    </submittedName>
</protein>
<reference evidence="2 3" key="1">
    <citation type="journal article" date="2016" name="Nat. Commun.">
        <title>Thousands of microbial genomes shed light on interconnected biogeochemical processes in an aquifer system.</title>
        <authorList>
            <person name="Anantharaman K."/>
            <person name="Brown C.T."/>
            <person name="Hug L.A."/>
            <person name="Sharon I."/>
            <person name="Castelle C.J."/>
            <person name="Probst A.J."/>
            <person name="Thomas B.C."/>
            <person name="Singh A."/>
            <person name="Wilkins M.J."/>
            <person name="Karaoz U."/>
            <person name="Brodie E.L."/>
            <person name="Williams K.H."/>
            <person name="Hubbard S.S."/>
            <person name="Banfield J.F."/>
        </authorList>
    </citation>
    <scope>NUCLEOTIDE SEQUENCE [LARGE SCALE GENOMIC DNA]</scope>
</reference>
<proteinExistence type="predicted"/>
<sequence>MAFKISSYFFWTKQVDRIIWEPFWWVLLMMVVFLVPFLRVWWWIFFPFFLSMELRILYLWWVQWDYAYSKKKWITLEIVTPKEVLVPLKAMEDIFSVMWGPLYSPSNWREIWFEGSSDDSNDWMSWEITSIEGELHFYVRALAQHRLSIETVLYSHYPELEIKEVEDYTKNVPQNIPNDEWDVYGEDFILGNDSAYPIKTYEKFFEPQGEKISAEEKRIDPISSLLELMSKLGTGEQFWLQFITMSLSDEDEPELRKGAEKIISKISKRPEKKNKTLWEDVSEVIYNLVMGPVKEGSGEKASYKWLESSKSEGGEREMVLTPGEREILTEVENKLKKPVFRTNIRGVYVAKRENWNSSHRILTRSYFSHFQTQNLNYLRFNADTRPKTHYVFRRRIPFLRTRRMFRNYVLRFPSFFPDRKKGCAILNTEELATLYHFPLKITGLVFPTMARVQSKKSGPPPNLPVE</sequence>
<keyword evidence="1" id="KW-1133">Transmembrane helix</keyword>
<dbReference type="Proteomes" id="UP000178991">
    <property type="component" value="Unassembled WGS sequence"/>
</dbReference>
<keyword evidence="1" id="KW-0812">Transmembrane</keyword>
<feature type="transmembrane region" description="Helical" evidence="1">
    <location>
        <begin position="18"/>
        <end position="35"/>
    </location>
</feature>
<evidence type="ECO:0000313" key="3">
    <source>
        <dbReference type="Proteomes" id="UP000178991"/>
    </source>
</evidence>
<accession>A0A1G2HLQ4</accession>